<dbReference type="AlphaFoldDB" id="A0A2W5XCU9"/>
<gene>
    <name evidence="1" type="ORF">DI526_07610</name>
</gene>
<reference evidence="1 2" key="1">
    <citation type="submission" date="2017-08" db="EMBL/GenBank/DDBJ databases">
        <title>Infants hospitalized years apart are colonized by the same room-sourced microbial strains.</title>
        <authorList>
            <person name="Brooks B."/>
            <person name="Olm M.R."/>
            <person name="Firek B.A."/>
            <person name="Baker R."/>
            <person name="Thomas B.C."/>
            <person name="Morowitz M.J."/>
            <person name="Banfield J.F."/>
        </authorList>
    </citation>
    <scope>NUCLEOTIDE SEQUENCE [LARGE SCALE GENOMIC DNA]</scope>
    <source>
        <strain evidence="1">S2_003_000_R2_4</strain>
    </source>
</reference>
<organism evidence="1 2">
    <name type="scientific">Caulobacter segnis</name>
    <dbReference type="NCBI Taxonomy" id="88688"/>
    <lineage>
        <taxon>Bacteria</taxon>
        <taxon>Pseudomonadati</taxon>
        <taxon>Pseudomonadota</taxon>
        <taxon>Alphaproteobacteria</taxon>
        <taxon>Caulobacterales</taxon>
        <taxon>Caulobacteraceae</taxon>
        <taxon>Caulobacter</taxon>
    </lineage>
</organism>
<dbReference type="RefSeq" id="WP_304276238.1">
    <property type="nucleotide sequence ID" value="NZ_QFQZ01000017.1"/>
</dbReference>
<dbReference type="EMBL" id="QFQZ01000017">
    <property type="protein sequence ID" value="PZR35271.1"/>
    <property type="molecule type" value="Genomic_DNA"/>
</dbReference>
<protein>
    <submittedName>
        <fullName evidence="1">Uncharacterized protein</fullName>
    </submittedName>
</protein>
<evidence type="ECO:0000313" key="2">
    <source>
        <dbReference type="Proteomes" id="UP000249393"/>
    </source>
</evidence>
<name>A0A2W5XCU9_9CAUL</name>
<proteinExistence type="predicted"/>
<sequence>MSKHRPPASPTSPQIGVVNADSSVDAIRAERMRVAQELQRRKEYEYLRMLRARLDETPPIPEPHAPPANEG</sequence>
<dbReference type="Proteomes" id="UP000249393">
    <property type="component" value="Unassembled WGS sequence"/>
</dbReference>
<accession>A0A2W5XCU9</accession>
<comment type="caution">
    <text evidence="1">The sequence shown here is derived from an EMBL/GenBank/DDBJ whole genome shotgun (WGS) entry which is preliminary data.</text>
</comment>
<evidence type="ECO:0000313" key="1">
    <source>
        <dbReference type="EMBL" id="PZR35271.1"/>
    </source>
</evidence>